<dbReference type="CDD" id="cd01166">
    <property type="entry name" value="KdgK"/>
    <property type="match status" value="1"/>
</dbReference>
<dbReference type="Pfam" id="PF00294">
    <property type="entry name" value="PfkB"/>
    <property type="match status" value="1"/>
</dbReference>
<dbReference type="EMBL" id="FOWC01000015">
    <property type="protein sequence ID" value="SFQ57006.1"/>
    <property type="molecule type" value="Genomic_DNA"/>
</dbReference>
<sequence>MTSSPTASPGVPPEVLCIGESMALFVPAEPGPPDEVRTWLRTIGGAESNVACHLPALGVPSGWVSAVGDDPFGRALVREIASAGVDVRGVVFDPARPTGLYVKESGAGGSPVRYYRSGSAASGMGPELVSQLDFSGVRVLHLSGITPALSDSCLALVRALLDRPRGDLLVSFDVNHRPALWTGRDQSVLAELAGKADLVLTGDDEAERVWGTGDPVRLRALLPGPRTLVVKHGERGATLVEGSAEPLFSPALRVDVVEPVGAGDAFAAGFLAATLRGADPLTRLRRGHLQAAATLLTQADVGVPLAEAVVTKLVQADADGWSSVRLTGEGVVAT</sequence>
<evidence type="ECO:0000256" key="3">
    <source>
        <dbReference type="ARBA" id="ARBA00022777"/>
    </source>
</evidence>
<name>A0A1I5ZKJ4_9PSEU</name>
<dbReference type="InterPro" id="IPR029056">
    <property type="entry name" value="Ribokinase-like"/>
</dbReference>
<organism evidence="5 6">
    <name type="scientific">Amycolatopsis rubida</name>
    <dbReference type="NCBI Taxonomy" id="112413"/>
    <lineage>
        <taxon>Bacteria</taxon>
        <taxon>Bacillati</taxon>
        <taxon>Actinomycetota</taxon>
        <taxon>Actinomycetes</taxon>
        <taxon>Pseudonocardiales</taxon>
        <taxon>Pseudonocardiaceae</taxon>
        <taxon>Amycolatopsis</taxon>
    </lineage>
</organism>
<evidence type="ECO:0000256" key="1">
    <source>
        <dbReference type="ARBA" id="ARBA00010688"/>
    </source>
</evidence>
<reference evidence="5 6" key="1">
    <citation type="submission" date="2016-10" db="EMBL/GenBank/DDBJ databases">
        <authorList>
            <person name="de Groot N.N."/>
        </authorList>
    </citation>
    <scope>NUCLEOTIDE SEQUENCE [LARGE SCALE GENOMIC DNA]</scope>
    <source>
        <strain evidence="5 6">DSM 44637</strain>
    </source>
</reference>
<dbReference type="PANTHER" id="PTHR43320:SF2">
    <property type="entry name" value="2-DEHYDRO-3-DEOXYGLUCONOKINASE_2-DEHYDRO-3-DEOXYGALACTONOKINASE"/>
    <property type="match status" value="1"/>
</dbReference>
<evidence type="ECO:0000256" key="2">
    <source>
        <dbReference type="ARBA" id="ARBA00022679"/>
    </source>
</evidence>
<proteinExistence type="inferred from homology"/>
<keyword evidence="2" id="KW-0808">Transferase</keyword>
<feature type="domain" description="Carbohydrate kinase PfkB" evidence="4">
    <location>
        <begin position="14"/>
        <end position="297"/>
    </location>
</feature>
<dbReference type="InterPro" id="IPR011611">
    <property type="entry name" value="PfkB_dom"/>
</dbReference>
<dbReference type="AlphaFoldDB" id="A0A1I5ZKJ4"/>
<dbReference type="STRING" id="112413.SAMN05421854_115160"/>
<evidence type="ECO:0000313" key="6">
    <source>
        <dbReference type="Proteomes" id="UP000199137"/>
    </source>
</evidence>
<dbReference type="Proteomes" id="UP000199137">
    <property type="component" value="Unassembled WGS sequence"/>
</dbReference>
<keyword evidence="3 5" id="KW-0418">Kinase</keyword>
<gene>
    <name evidence="5" type="ORF">SAMN05421854_115160</name>
</gene>
<accession>A0A1I5ZKJ4</accession>
<comment type="similarity">
    <text evidence="1">Belongs to the carbohydrate kinase PfkB family.</text>
</comment>
<dbReference type="SUPFAM" id="SSF53613">
    <property type="entry name" value="Ribokinase-like"/>
    <property type="match status" value="1"/>
</dbReference>
<evidence type="ECO:0000259" key="4">
    <source>
        <dbReference type="Pfam" id="PF00294"/>
    </source>
</evidence>
<dbReference type="GO" id="GO:0016301">
    <property type="term" value="F:kinase activity"/>
    <property type="evidence" value="ECO:0007669"/>
    <property type="project" value="UniProtKB-KW"/>
</dbReference>
<dbReference type="PANTHER" id="PTHR43320">
    <property type="entry name" value="SUGAR KINASE"/>
    <property type="match status" value="1"/>
</dbReference>
<dbReference type="InterPro" id="IPR052700">
    <property type="entry name" value="Carb_kinase_PfkB-like"/>
</dbReference>
<protein>
    <submittedName>
        <fullName evidence="5">2-dehydro-3-deoxygluconokinase</fullName>
    </submittedName>
</protein>
<dbReference type="Gene3D" id="3.40.1190.20">
    <property type="match status" value="1"/>
</dbReference>
<evidence type="ECO:0000313" key="5">
    <source>
        <dbReference type="EMBL" id="SFQ57006.1"/>
    </source>
</evidence>